<keyword evidence="2" id="KW-0614">Plasmid</keyword>
<dbReference type="KEGG" id="jeo:JMA_41370"/>
<evidence type="ECO:0000313" key="3">
    <source>
        <dbReference type="Proteomes" id="UP000031449"/>
    </source>
</evidence>
<evidence type="ECO:0000256" key="1">
    <source>
        <dbReference type="SAM" id="Coils"/>
    </source>
</evidence>
<evidence type="ECO:0000313" key="2">
    <source>
        <dbReference type="EMBL" id="AJD93454.1"/>
    </source>
</evidence>
<accession>A0A0B5AZT6</accession>
<sequence>MNQYEEQKQKVQQLEKKLERLKDRNRQLESPGHRIEVRYVEKVLRLEREKLIRLGKEHG</sequence>
<protein>
    <submittedName>
        <fullName evidence="2">Uncharacterized protein</fullName>
    </submittedName>
</protein>
<gene>
    <name evidence="2" type="ORF">JMA_41370</name>
</gene>
<feature type="coiled-coil region" evidence="1">
    <location>
        <begin position="1"/>
        <end position="31"/>
    </location>
</feature>
<dbReference type="BioCyc" id="JESP1508404:G14D9-13421-MONOMER"/>
<keyword evidence="3" id="KW-1185">Reference proteome</keyword>
<dbReference type="Proteomes" id="UP000031449">
    <property type="component" value="Plasmid unnamed"/>
</dbReference>
<dbReference type="AlphaFoldDB" id="A0A0B5AZT6"/>
<dbReference type="EMBL" id="CP009417">
    <property type="protein sequence ID" value="AJD93454.1"/>
    <property type="molecule type" value="Genomic_DNA"/>
</dbReference>
<proteinExistence type="predicted"/>
<organism evidence="2 3">
    <name type="scientific">Jeotgalibacillus malaysiensis</name>
    <dbReference type="NCBI Taxonomy" id="1508404"/>
    <lineage>
        <taxon>Bacteria</taxon>
        <taxon>Bacillati</taxon>
        <taxon>Bacillota</taxon>
        <taxon>Bacilli</taxon>
        <taxon>Bacillales</taxon>
        <taxon>Caryophanaceae</taxon>
        <taxon>Jeotgalibacillus</taxon>
    </lineage>
</organism>
<keyword evidence="1" id="KW-0175">Coiled coil</keyword>
<geneLocation type="plasmid" evidence="3"/>
<dbReference type="HOGENOM" id="CLU_2954353_0_0_9"/>
<name>A0A0B5AZT6_9BACL</name>
<reference evidence="2 3" key="1">
    <citation type="submission" date="2014-08" db="EMBL/GenBank/DDBJ databases">
        <title>Complete genome of a marine bacteria Jeotgalibacillus malaysiensis.</title>
        <authorList>
            <person name="Yaakop A.S."/>
            <person name="Chan K.-G."/>
            <person name="Goh K.M."/>
        </authorList>
    </citation>
    <scope>NUCLEOTIDE SEQUENCE [LARGE SCALE GENOMIC DNA]</scope>
    <source>
        <strain evidence="2 3">D5</strain>
        <plasmid evidence="3">Plasmid</plasmid>
    </source>
</reference>